<reference evidence="2" key="1">
    <citation type="journal article" date="2019" name="Int. J. Syst. Evol. Microbiol.">
        <title>The Global Catalogue of Microorganisms (GCM) 10K type strain sequencing project: providing services to taxonomists for standard genome sequencing and annotation.</title>
        <authorList>
            <consortium name="The Broad Institute Genomics Platform"/>
            <consortium name="The Broad Institute Genome Sequencing Center for Infectious Disease"/>
            <person name="Wu L."/>
            <person name="Ma J."/>
        </authorList>
    </citation>
    <scope>NUCLEOTIDE SEQUENCE [LARGE SCALE GENOMIC DNA]</scope>
    <source>
        <strain evidence="2">KCTC 42224</strain>
    </source>
</reference>
<evidence type="ECO:0000313" key="2">
    <source>
        <dbReference type="Proteomes" id="UP001595683"/>
    </source>
</evidence>
<dbReference type="RefSeq" id="WP_191325182.1">
    <property type="nucleotide sequence ID" value="NZ_BMZP01000015.1"/>
</dbReference>
<evidence type="ECO:0000313" key="1">
    <source>
        <dbReference type="EMBL" id="MFC3673332.1"/>
    </source>
</evidence>
<organism evidence="1 2">
    <name type="scientific">Novosphingobium pokkalii</name>
    <dbReference type="NCBI Taxonomy" id="1770194"/>
    <lineage>
        <taxon>Bacteria</taxon>
        <taxon>Pseudomonadati</taxon>
        <taxon>Pseudomonadota</taxon>
        <taxon>Alphaproteobacteria</taxon>
        <taxon>Sphingomonadales</taxon>
        <taxon>Sphingomonadaceae</taxon>
        <taxon>Novosphingobium</taxon>
    </lineage>
</organism>
<proteinExistence type="predicted"/>
<dbReference type="EMBL" id="JBHRYE010000042">
    <property type="protein sequence ID" value="MFC3673332.1"/>
    <property type="molecule type" value="Genomic_DNA"/>
</dbReference>
<sequence length="46" mass="5384">MFFEILLPLRPAVPPVADRILARLFLFDNIVKIGLPQLVSRRSMRY</sequence>
<name>A0ABV7V8Y8_9SPHN</name>
<protein>
    <submittedName>
        <fullName evidence="1">Uncharacterized protein</fullName>
    </submittedName>
</protein>
<accession>A0ABV7V8Y8</accession>
<comment type="caution">
    <text evidence="1">The sequence shown here is derived from an EMBL/GenBank/DDBJ whole genome shotgun (WGS) entry which is preliminary data.</text>
</comment>
<dbReference type="Proteomes" id="UP001595683">
    <property type="component" value="Unassembled WGS sequence"/>
</dbReference>
<gene>
    <name evidence="1" type="ORF">ACFOOT_18065</name>
</gene>
<keyword evidence="2" id="KW-1185">Reference proteome</keyword>